<keyword evidence="3" id="KW-1185">Reference proteome</keyword>
<dbReference type="Proteomes" id="UP001311915">
    <property type="component" value="Unassembled WGS sequence"/>
</dbReference>
<comment type="caution">
    <text evidence="2">The sequence shown here is derived from an EMBL/GenBank/DDBJ whole genome shotgun (WGS) entry which is preliminary data.</text>
</comment>
<feature type="compositionally biased region" description="Polar residues" evidence="1">
    <location>
        <begin position="1"/>
        <end position="18"/>
    </location>
</feature>
<organism evidence="2 3">
    <name type="scientific">Solanum pinnatisectum</name>
    <name type="common">tansyleaf nightshade</name>
    <dbReference type="NCBI Taxonomy" id="50273"/>
    <lineage>
        <taxon>Eukaryota</taxon>
        <taxon>Viridiplantae</taxon>
        <taxon>Streptophyta</taxon>
        <taxon>Embryophyta</taxon>
        <taxon>Tracheophyta</taxon>
        <taxon>Spermatophyta</taxon>
        <taxon>Magnoliopsida</taxon>
        <taxon>eudicotyledons</taxon>
        <taxon>Gunneridae</taxon>
        <taxon>Pentapetalae</taxon>
        <taxon>asterids</taxon>
        <taxon>lamiids</taxon>
        <taxon>Solanales</taxon>
        <taxon>Solanaceae</taxon>
        <taxon>Solanoideae</taxon>
        <taxon>Solaneae</taxon>
        <taxon>Solanum</taxon>
    </lineage>
</organism>
<feature type="compositionally biased region" description="Basic residues" evidence="1">
    <location>
        <begin position="26"/>
        <end position="52"/>
    </location>
</feature>
<proteinExistence type="predicted"/>
<name>A0AAV9K0B7_9SOLN</name>
<evidence type="ECO:0000313" key="3">
    <source>
        <dbReference type="Proteomes" id="UP001311915"/>
    </source>
</evidence>
<accession>A0AAV9K0B7</accession>
<evidence type="ECO:0000256" key="1">
    <source>
        <dbReference type="SAM" id="MobiDB-lite"/>
    </source>
</evidence>
<evidence type="ECO:0000313" key="2">
    <source>
        <dbReference type="EMBL" id="KAK4706200.1"/>
    </source>
</evidence>
<dbReference type="EMBL" id="JAWPEI010000136">
    <property type="protein sequence ID" value="KAK4706200.1"/>
    <property type="molecule type" value="Genomic_DNA"/>
</dbReference>
<dbReference type="AlphaFoldDB" id="A0AAV9K0B7"/>
<reference evidence="2 3" key="1">
    <citation type="submission" date="2023-10" db="EMBL/GenBank/DDBJ databases">
        <title>Genome-Wide Identification Analysis in wild type Solanum Pinnatisectum Reveals Some Genes Defensing Phytophthora Infestans.</title>
        <authorList>
            <person name="Sun C."/>
        </authorList>
    </citation>
    <scope>NUCLEOTIDE SEQUENCE [LARGE SCALE GENOMIC DNA]</scope>
    <source>
        <strain evidence="2">LQN</strain>
        <tissue evidence="2">Leaf</tissue>
    </source>
</reference>
<gene>
    <name evidence="2" type="ORF">R3W88_034242</name>
</gene>
<sequence>MSPFSHTTMDTSIADGNQSSKSLKPLGKKMKKKRKIAKKKNHGKGKIRRKNV</sequence>
<feature type="region of interest" description="Disordered" evidence="1">
    <location>
        <begin position="1"/>
        <end position="52"/>
    </location>
</feature>
<protein>
    <submittedName>
        <fullName evidence="2">Uncharacterized protein</fullName>
    </submittedName>
</protein>